<dbReference type="AlphaFoldDB" id="A0A2S8G9B8"/>
<feature type="region of interest" description="Disordered" evidence="1">
    <location>
        <begin position="1"/>
        <end position="65"/>
    </location>
</feature>
<reference evidence="2 3" key="1">
    <citation type="submission" date="2018-02" db="EMBL/GenBank/DDBJ databases">
        <title>Comparative genomes isolates from brazilian mangrove.</title>
        <authorList>
            <person name="Araujo J.E."/>
            <person name="Taketani R.G."/>
            <person name="Silva M.C.P."/>
            <person name="Loureco M.V."/>
            <person name="Andreote F.D."/>
        </authorList>
    </citation>
    <scope>NUCLEOTIDE SEQUENCE [LARGE SCALE GENOMIC DNA]</scope>
    <source>
        <strain evidence="2 3">NAP PRIS-MGV</strain>
    </source>
</reference>
<protein>
    <submittedName>
        <fullName evidence="2">Uncharacterized protein</fullName>
    </submittedName>
</protein>
<evidence type="ECO:0000256" key="1">
    <source>
        <dbReference type="SAM" id="MobiDB-lite"/>
    </source>
</evidence>
<dbReference type="EMBL" id="PUIB01000006">
    <property type="protein sequence ID" value="PQO41023.1"/>
    <property type="molecule type" value="Genomic_DNA"/>
</dbReference>
<comment type="caution">
    <text evidence="2">The sequence shown here is derived from an EMBL/GenBank/DDBJ whole genome shotgun (WGS) entry which is preliminary data.</text>
</comment>
<feature type="compositionally biased region" description="Basic and acidic residues" evidence="1">
    <location>
        <begin position="32"/>
        <end position="65"/>
    </location>
</feature>
<proteinExistence type="predicted"/>
<organism evidence="2 3">
    <name type="scientific">Blastopirellula marina</name>
    <dbReference type="NCBI Taxonomy" id="124"/>
    <lineage>
        <taxon>Bacteria</taxon>
        <taxon>Pseudomonadati</taxon>
        <taxon>Planctomycetota</taxon>
        <taxon>Planctomycetia</taxon>
        <taxon>Pirellulales</taxon>
        <taxon>Pirellulaceae</taxon>
        <taxon>Blastopirellula</taxon>
    </lineage>
</organism>
<gene>
    <name evidence="2" type="ORF">C5Y98_03405</name>
</gene>
<accession>A0A2S8G9B8</accession>
<dbReference type="Proteomes" id="UP000239388">
    <property type="component" value="Unassembled WGS sequence"/>
</dbReference>
<evidence type="ECO:0000313" key="3">
    <source>
        <dbReference type="Proteomes" id="UP000239388"/>
    </source>
</evidence>
<evidence type="ECO:0000313" key="2">
    <source>
        <dbReference type="EMBL" id="PQO41023.1"/>
    </source>
</evidence>
<name>A0A2S8G9B8_9BACT</name>
<feature type="compositionally biased region" description="Basic residues" evidence="1">
    <location>
        <begin position="1"/>
        <end position="12"/>
    </location>
</feature>
<sequence length="65" mass="7970">MTHDSSRKRKRKPVSEDELSEFLRRYGRKAPKRGEPNDRQYDRRLEERIKRLPPEEFDDLLRGND</sequence>